<organism evidence="2 3">
    <name type="scientific">Shinella granuli</name>
    <dbReference type="NCBI Taxonomy" id="323621"/>
    <lineage>
        <taxon>Bacteria</taxon>
        <taxon>Pseudomonadati</taxon>
        <taxon>Pseudomonadota</taxon>
        <taxon>Alphaproteobacteria</taxon>
        <taxon>Hyphomicrobiales</taxon>
        <taxon>Rhizobiaceae</taxon>
        <taxon>Shinella</taxon>
    </lineage>
</organism>
<dbReference type="RefSeq" id="WP_133036995.1">
    <property type="nucleotide sequence ID" value="NZ_BAABEI010000012.1"/>
</dbReference>
<keyword evidence="3" id="KW-1185">Reference proteome</keyword>
<dbReference type="InterPro" id="IPR043998">
    <property type="entry name" value="Put_Metallopep"/>
</dbReference>
<dbReference type="Proteomes" id="UP000295351">
    <property type="component" value="Unassembled WGS sequence"/>
</dbReference>
<dbReference type="EMBL" id="SLVX01000043">
    <property type="protein sequence ID" value="TCN32975.1"/>
    <property type="molecule type" value="Genomic_DNA"/>
</dbReference>
<evidence type="ECO:0000313" key="3">
    <source>
        <dbReference type="Proteomes" id="UP000295351"/>
    </source>
</evidence>
<dbReference type="Pfam" id="PF18894">
    <property type="entry name" value="PhageMetallopep"/>
    <property type="match status" value="1"/>
</dbReference>
<dbReference type="AlphaFoldDB" id="A0A4R2C0Q3"/>
<sequence length="207" mass="22696">MIERPQPPETMFGVEGSSFTPALDMPEWVQVTFLDEASPVANPEHAHLAEAHIGYLWAAVENTRKGKRVIGQCETGTPQGAMGKWAKARVEQQITEWFGFVPDFIITLDANYCAACGDAEFMALVEHELYHAAQDVDSFGAPKFNSQTGRPVFTIRGHDVEQFIGVVRRYGADAAGVRELVDAASRPPEVARAHIEHACGTCNLRVA</sequence>
<feature type="domain" description="Putative phage metallopeptidase" evidence="1">
    <location>
        <begin position="27"/>
        <end position="184"/>
    </location>
</feature>
<accession>A0A4R2C0Q3</accession>
<evidence type="ECO:0000313" key="2">
    <source>
        <dbReference type="EMBL" id="TCN32975.1"/>
    </source>
</evidence>
<reference evidence="2 3" key="1">
    <citation type="submission" date="2019-03" db="EMBL/GenBank/DDBJ databases">
        <title>Genomic Encyclopedia of Type Strains, Phase IV (KMG-IV): sequencing the most valuable type-strain genomes for metagenomic binning, comparative biology and taxonomic classification.</title>
        <authorList>
            <person name="Goeker M."/>
        </authorList>
    </citation>
    <scope>NUCLEOTIDE SEQUENCE [LARGE SCALE GENOMIC DNA]</scope>
    <source>
        <strain evidence="2 3">DSM 18401</strain>
    </source>
</reference>
<evidence type="ECO:0000259" key="1">
    <source>
        <dbReference type="Pfam" id="PF18894"/>
    </source>
</evidence>
<gene>
    <name evidence="2" type="ORF">EV665_14318</name>
</gene>
<protein>
    <recommendedName>
        <fullName evidence="1">Putative phage metallopeptidase domain-containing protein</fullName>
    </recommendedName>
</protein>
<comment type="caution">
    <text evidence="2">The sequence shown here is derived from an EMBL/GenBank/DDBJ whole genome shotgun (WGS) entry which is preliminary data.</text>
</comment>
<name>A0A4R2C0Q3_SHIGR</name>
<proteinExistence type="predicted"/>